<comment type="caution">
    <text evidence="1">The sequence shown here is derived from an EMBL/GenBank/DDBJ whole genome shotgun (WGS) entry which is preliminary data.</text>
</comment>
<organism evidence="1 2">
    <name type="scientific">Ambispora leptoticha</name>
    <dbReference type="NCBI Taxonomy" id="144679"/>
    <lineage>
        <taxon>Eukaryota</taxon>
        <taxon>Fungi</taxon>
        <taxon>Fungi incertae sedis</taxon>
        <taxon>Mucoromycota</taxon>
        <taxon>Glomeromycotina</taxon>
        <taxon>Glomeromycetes</taxon>
        <taxon>Archaeosporales</taxon>
        <taxon>Ambisporaceae</taxon>
        <taxon>Ambispora</taxon>
    </lineage>
</organism>
<dbReference type="OrthoDB" id="2435398at2759"/>
<reference evidence="1" key="1">
    <citation type="submission" date="2021-06" db="EMBL/GenBank/DDBJ databases">
        <authorList>
            <person name="Kallberg Y."/>
            <person name="Tangrot J."/>
            <person name="Rosling A."/>
        </authorList>
    </citation>
    <scope>NUCLEOTIDE SEQUENCE</scope>
    <source>
        <strain evidence="1">FL130A</strain>
    </source>
</reference>
<feature type="non-terminal residue" evidence="1">
    <location>
        <position position="108"/>
    </location>
</feature>
<dbReference type="Proteomes" id="UP000789508">
    <property type="component" value="Unassembled WGS sequence"/>
</dbReference>
<feature type="non-terminal residue" evidence="1">
    <location>
        <position position="1"/>
    </location>
</feature>
<sequence>LDKTIVFDNEQLTAIANGTPFKYLRAWFSTNKKPTLVQKEIMAEAVINLKKLQFAYITEKQAIYIINSVITPRLLYRLYSSFLSAAQTNALNKTCIKLIKNKAKLARG</sequence>
<dbReference type="AlphaFoldDB" id="A0A9N9I236"/>
<evidence type="ECO:0000313" key="1">
    <source>
        <dbReference type="EMBL" id="CAG8717207.1"/>
    </source>
</evidence>
<gene>
    <name evidence="1" type="ORF">ALEPTO_LOCUS12122</name>
</gene>
<keyword evidence="2" id="KW-1185">Reference proteome</keyword>
<accession>A0A9N9I236</accession>
<evidence type="ECO:0000313" key="2">
    <source>
        <dbReference type="Proteomes" id="UP000789508"/>
    </source>
</evidence>
<proteinExistence type="predicted"/>
<protein>
    <submittedName>
        <fullName evidence="1">12795_t:CDS:1</fullName>
    </submittedName>
</protein>
<name>A0A9N9I236_9GLOM</name>
<dbReference type="EMBL" id="CAJVPS010024743">
    <property type="protein sequence ID" value="CAG8717207.1"/>
    <property type="molecule type" value="Genomic_DNA"/>
</dbReference>